<dbReference type="Gene3D" id="1.10.490.10">
    <property type="entry name" value="Globins"/>
    <property type="match status" value="1"/>
</dbReference>
<dbReference type="Proteomes" id="UP000025227">
    <property type="component" value="Unplaced"/>
</dbReference>
<keyword evidence="1" id="KW-1185">Reference proteome</keyword>
<dbReference type="AlphaFoldDB" id="A0A7I5EDY2"/>
<reference evidence="2" key="1">
    <citation type="submission" date="2020-12" db="UniProtKB">
        <authorList>
            <consortium name="WormBaseParasite"/>
        </authorList>
    </citation>
    <scope>IDENTIFICATION</scope>
    <source>
        <strain evidence="2">MHco3</strain>
    </source>
</reference>
<protein>
    <submittedName>
        <fullName evidence="2">Phosphorylase b kinase regulatory subunit</fullName>
    </submittedName>
</protein>
<evidence type="ECO:0000313" key="1">
    <source>
        <dbReference type="Proteomes" id="UP000025227"/>
    </source>
</evidence>
<dbReference type="GO" id="GO:0020037">
    <property type="term" value="F:heme binding"/>
    <property type="evidence" value="ECO:0007669"/>
    <property type="project" value="InterPro"/>
</dbReference>
<accession>A0A7I5EDY2</accession>
<sequence length="176" mass="19912">MQFIEPMCGSSYCRGGRAHGLLRPYGLTGQYWEKLGEIIIDVVLGQEAVRDLPGAGQAWVIFTACLIDQMRAGFEESRTSYHLFSKREEVLGCATKHLCKSEQEQESLIVTGTKLLLATSCLSQDERNVCSAAKCSYQKLIDRSRICHISRQESVTQQGKRRPSKFKLRYCCLSMY</sequence>
<proteinExistence type="predicted"/>
<dbReference type="WBParaSite" id="HCON_00173120-00001">
    <property type="protein sequence ID" value="HCON_00173120-00001"/>
    <property type="gene ID" value="HCON_00173120"/>
</dbReference>
<dbReference type="GO" id="GO:0019825">
    <property type="term" value="F:oxygen binding"/>
    <property type="evidence" value="ECO:0007669"/>
    <property type="project" value="InterPro"/>
</dbReference>
<evidence type="ECO:0000313" key="2">
    <source>
        <dbReference type="WBParaSite" id="HCON_00173120-00001"/>
    </source>
</evidence>
<organism evidence="1 2">
    <name type="scientific">Haemonchus contortus</name>
    <name type="common">Barber pole worm</name>
    <dbReference type="NCBI Taxonomy" id="6289"/>
    <lineage>
        <taxon>Eukaryota</taxon>
        <taxon>Metazoa</taxon>
        <taxon>Ecdysozoa</taxon>
        <taxon>Nematoda</taxon>
        <taxon>Chromadorea</taxon>
        <taxon>Rhabditida</taxon>
        <taxon>Rhabditina</taxon>
        <taxon>Rhabditomorpha</taxon>
        <taxon>Strongyloidea</taxon>
        <taxon>Trichostrongylidae</taxon>
        <taxon>Haemonchus</taxon>
    </lineage>
</organism>
<name>A0A7I5EDY2_HAECO</name>
<dbReference type="InterPro" id="IPR012292">
    <property type="entry name" value="Globin/Proto"/>
</dbReference>
<dbReference type="OrthoDB" id="5841536at2759"/>